<accession>A0A1D2MW11</accession>
<keyword evidence="1" id="KW-0472">Membrane</keyword>
<comment type="caution">
    <text evidence="2">The sequence shown here is derived from an EMBL/GenBank/DDBJ whole genome shotgun (WGS) entry which is preliminary data.</text>
</comment>
<feature type="transmembrane region" description="Helical" evidence="1">
    <location>
        <begin position="37"/>
        <end position="57"/>
    </location>
</feature>
<dbReference type="InterPro" id="IPR035992">
    <property type="entry name" value="Ricin_B-like_lectins"/>
</dbReference>
<dbReference type="EMBL" id="LJIJ01000458">
    <property type="protein sequence ID" value="ODM97263.1"/>
    <property type="molecule type" value="Genomic_DNA"/>
</dbReference>
<dbReference type="AlphaFoldDB" id="A0A1D2MW11"/>
<name>A0A1D2MW11_ORCCI</name>
<sequence length="224" mass="24922">MGGRVGKYNIQPTGQGYCCMNSSGRLSRKSGYNMAQFSINFVLATTLVVTCNAFLLFDTPAKLEPKNTRVLEHQASGKCLTVSEEFVLFLDDCSWNKGRQEVASVFSVIKSNTGGHLLRWASGPKPQGIQGCLADRVESEFGEVLSQRPQLVGCDARARTQSWSFQKIADAQYLIRRVGDDGQCLSMSGHDNEDYPRTVKCNSQDPEQLWRICENLSNLHKCDL</sequence>
<organism evidence="2 3">
    <name type="scientific">Orchesella cincta</name>
    <name type="common">Springtail</name>
    <name type="synonym">Podura cincta</name>
    <dbReference type="NCBI Taxonomy" id="48709"/>
    <lineage>
        <taxon>Eukaryota</taxon>
        <taxon>Metazoa</taxon>
        <taxon>Ecdysozoa</taxon>
        <taxon>Arthropoda</taxon>
        <taxon>Hexapoda</taxon>
        <taxon>Collembola</taxon>
        <taxon>Entomobryomorpha</taxon>
        <taxon>Entomobryoidea</taxon>
        <taxon>Orchesellidae</taxon>
        <taxon>Orchesellinae</taxon>
        <taxon>Orchesella</taxon>
    </lineage>
</organism>
<keyword evidence="3" id="KW-1185">Reference proteome</keyword>
<dbReference type="SUPFAM" id="SSF50370">
    <property type="entry name" value="Ricin B-like lectins"/>
    <property type="match status" value="1"/>
</dbReference>
<gene>
    <name evidence="2" type="ORF">Ocin01_09411</name>
</gene>
<dbReference type="Proteomes" id="UP000094527">
    <property type="component" value="Unassembled WGS sequence"/>
</dbReference>
<evidence type="ECO:0000313" key="2">
    <source>
        <dbReference type="EMBL" id="ODM97263.1"/>
    </source>
</evidence>
<dbReference type="PROSITE" id="PS50231">
    <property type="entry name" value="RICIN_B_LECTIN"/>
    <property type="match status" value="1"/>
</dbReference>
<proteinExistence type="predicted"/>
<keyword evidence="1" id="KW-1133">Transmembrane helix</keyword>
<keyword evidence="1" id="KW-0812">Transmembrane</keyword>
<protein>
    <submittedName>
        <fullName evidence="2">Uncharacterized protein</fullName>
    </submittedName>
</protein>
<dbReference type="Gene3D" id="2.80.10.50">
    <property type="match status" value="1"/>
</dbReference>
<evidence type="ECO:0000313" key="3">
    <source>
        <dbReference type="Proteomes" id="UP000094527"/>
    </source>
</evidence>
<reference evidence="2 3" key="1">
    <citation type="journal article" date="2016" name="Genome Biol. Evol.">
        <title>Gene Family Evolution Reflects Adaptation to Soil Environmental Stressors in the Genome of the Collembolan Orchesella cincta.</title>
        <authorList>
            <person name="Faddeeva-Vakhrusheva A."/>
            <person name="Derks M.F."/>
            <person name="Anvar S.Y."/>
            <person name="Agamennone V."/>
            <person name="Suring W."/>
            <person name="Smit S."/>
            <person name="van Straalen N.M."/>
            <person name="Roelofs D."/>
        </authorList>
    </citation>
    <scope>NUCLEOTIDE SEQUENCE [LARGE SCALE GENOMIC DNA]</scope>
    <source>
        <tissue evidence="2">Mixed pool</tissue>
    </source>
</reference>
<evidence type="ECO:0000256" key="1">
    <source>
        <dbReference type="SAM" id="Phobius"/>
    </source>
</evidence>